<comment type="caution">
    <text evidence="5">The sequence shown here is derived from an EMBL/GenBank/DDBJ whole genome shotgun (WGS) entry which is preliminary data.</text>
</comment>
<dbReference type="Pfam" id="PF00172">
    <property type="entry name" value="Zn_clus"/>
    <property type="match status" value="2"/>
</dbReference>
<name>A0ABR0EYL6_ZASCE</name>
<proteinExistence type="predicted"/>
<dbReference type="PANTHER" id="PTHR31001:SF90">
    <property type="entry name" value="CENTROMERE DNA-BINDING PROTEIN COMPLEX CBF3 SUBUNIT B"/>
    <property type="match status" value="1"/>
</dbReference>
<dbReference type="Proteomes" id="UP001305779">
    <property type="component" value="Unassembled WGS sequence"/>
</dbReference>
<dbReference type="PROSITE" id="PS00463">
    <property type="entry name" value="ZN2_CY6_FUNGAL_1"/>
    <property type="match status" value="2"/>
</dbReference>
<dbReference type="InterPro" id="IPR050613">
    <property type="entry name" value="Sec_Metabolite_Reg"/>
</dbReference>
<reference evidence="5 6" key="1">
    <citation type="journal article" date="2023" name="G3 (Bethesda)">
        <title>A chromosome-level genome assembly of Zasmidium syzygii isolated from banana leaves.</title>
        <authorList>
            <person name="van Westerhoven A.C."/>
            <person name="Mehrabi R."/>
            <person name="Talebi R."/>
            <person name="Steentjes M.B.F."/>
            <person name="Corcolon B."/>
            <person name="Chong P.A."/>
            <person name="Kema G.H.J."/>
            <person name="Seidl M.F."/>
        </authorList>
    </citation>
    <scope>NUCLEOTIDE SEQUENCE [LARGE SCALE GENOMIC DNA]</scope>
    <source>
        <strain evidence="5 6">P124</strain>
    </source>
</reference>
<comment type="subcellular location">
    <subcellularLocation>
        <location evidence="1">Nucleus</location>
    </subcellularLocation>
</comment>
<dbReference type="SMART" id="SM00066">
    <property type="entry name" value="GAL4"/>
    <property type="match status" value="2"/>
</dbReference>
<evidence type="ECO:0000259" key="4">
    <source>
        <dbReference type="PROSITE" id="PS50048"/>
    </source>
</evidence>
<feature type="domain" description="Zn(2)-C6 fungal-type" evidence="4">
    <location>
        <begin position="52"/>
        <end position="81"/>
    </location>
</feature>
<protein>
    <recommendedName>
        <fullName evidence="4">Zn(2)-C6 fungal-type domain-containing protein</fullName>
    </recommendedName>
</protein>
<dbReference type="PROSITE" id="PS50048">
    <property type="entry name" value="ZN2_CY6_FUNGAL_2"/>
    <property type="match status" value="2"/>
</dbReference>
<feature type="region of interest" description="Disordered" evidence="3">
    <location>
        <begin position="117"/>
        <end position="146"/>
    </location>
</feature>
<evidence type="ECO:0000256" key="2">
    <source>
        <dbReference type="ARBA" id="ARBA00023242"/>
    </source>
</evidence>
<dbReference type="CDD" id="cd12148">
    <property type="entry name" value="fungal_TF_MHR"/>
    <property type="match status" value="1"/>
</dbReference>
<dbReference type="CDD" id="cd00067">
    <property type="entry name" value="GAL4"/>
    <property type="match status" value="2"/>
</dbReference>
<gene>
    <name evidence="5" type="ORF">PRZ48_000028</name>
</gene>
<dbReference type="SUPFAM" id="SSF57701">
    <property type="entry name" value="Zn2/Cys6 DNA-binding domain"/>
    <property type="match status" value="2"/>
</dbReference>
<evidence type="ECO:0000313" key="5">
    <source>
        <dbReference type="EMBL" id="KAK4506298.1"/>
    </source>
</evidence>
<evidence type="ECO:0000256" key="3">
    <source>
        <dbReference type="SAM" id="MobiDB-lite"/>
    </source>
</evidence>
<accession>A0ABR0EYL6</accession>
<evidence type="ECO:0000313" key="6">
    <source>
        <dbReference type="Proteomes" id="UP001305779"/>
    </source>
</evidence>
<dbReference type="InterPro" id="IPR036864">
    <property type="entry name" value="Zn2-C6_fun-type_DNA-bd_sf"/>
</dbReference>
<feature type="domain" description="Zn(2)-C6 fungal-type" evidence="4">
    <location>
        <begin position="15"/>
        <end position="44"/>
    </location>
</feature>
<dbReference type="InterPro" id="IPR001138">
    <property type="entry name" value="Zn2Cys6_DnaBD"/>
</dbReference>
<dbReference type="Gene3D" id="4.10.240.10">
    <property type="entry name" value="Zn(2)-C6 fungal-type DNA-binding domain"/>
    <property type="match status" value="2"/>
</dbReference>
<keyword evidence="2" id="KW-0539">Nucleus</keyword>
<sequence>MPPERNERRRQNQVACHMCRARKLKCDHQDPCSSCSSRGWTCEYAGRQDAVSCQMCRNKKIKCDRGQPCSSCHLRQWKCDYSTQPLLLEPRQHGTAGQRASNASNTQSRLAKLEQAVFGDKRDETPSSQPVVKSQTSPMPDWSQSDERANVASDRWLENICDGLADIDPQDNAEWSVEIKTPIQLSWEYHQPKQAKRILLPPREFALRALHLYEESLESAQQVMHIPTVRAKVQLLYQQKGDVGAGSQDGLVALLLAMSAHIGFWDTYQRNGLFHDVELAAKVSTVLAHQAMDAMNYARHSTRATMEAVQAATLLVFLQYHMEGFSMRVRMLQSTALAMARELNLHMVDAVQMNSTALDQAAIIHLETGRKLWWYIACTDWLLAFDSGPTEGVYSVIPQQMRVKKPRNLSADDLSYQTSDFERTQDEATTMAYYFLRIELAEVCREAVDSMVMLQPEAVPYDKIYDLDAKFCALTTSLPRFLQLDIAAETIKQEIGDRYGSQIGLQRALANLMISVRRCKFHLPFLIRHNMNPRYAFSRYACLESAQRLLQVRRVFLDESSWQISSTLPLLGLYRFVFYAAMVLVMDLCLNNPNDRARLLEVRDAMQMVAETESTSRNASKFLQALQEVLLKHGISLPNNSESSLQPDQACENYGSSQSIYEPRPMTSKSNEPMFDFSEFEMLWPGNLTDDMFLDPHCWDGLINLDTRLV</sequence>
<dbReference type="EMBL" id="JAXOVC010000001">
    <property type="protein sequence ID" value="KAK4506298.1"/>
    <property type="molecule type" value="Genomic_DNA"/>
</dbReference>
<dbReference type="PANTHER" id="PTHR31001">
    <property type="entry name" value="UNCHARACTERIZED TRANSCRIPTIONAL REGULATORY PROTEIN"/>
    <property type="match status" value="1"/>
</dbReference>
<organism evidence="5 6">
    <name type="scientific">Zasmidium cellare</name>
    <name type="common">Wine cellar mold</name>
    <name type="synonym">Racodium cellare</name>
    <dbReference type="NCBI Taxonomy" id="395010"/>
    <lineage>
        <taxon>Eukaryota</taxon>
        <taxon>Fungi</taxon>
        <taxon>Dikarya</taxon>
        <taxon>Ascomycota</taxon>
        <taxon>Pezizomycotina</taxon>
        <taxon>Dothideomycetes</taxon>
        <taxon>Dothideomycetidae</taxon>
        <taxon>Mycosphaerellales</taxon>
        <taxon>Mycosphaerellaceae</taxon>
        <taxon>Zasmidium</taxon>
    </lineage>
</organism>
<evidence type="ECO:0000256" key="1">
    <source>
        <dbReference type="ARBA" id="ARBA00004123"/>
    </source>
</evidence>
<feature type="compositionally biased region" description="Polar residues" evidence="3">
    <location>
        <begin position="126"/>
        <end position="138"/>
    </location>
</feature>
<keyword evidence="6" id="KW-1185">Reference proteome</keyword>